<dbReference type="AlphaFoldDB" id="A0A1I0RKA7"/>
<dbReference type="GeneID" id="99988382"/>
<name>A0A1I0RKA7_9BACT</name>
<evidence type="ECO:0008006" key="3">
    <source>
        <dbReference type="Google" id="ProtNLM"/>
    </source>
</evidence>
<dbReference type="InterPro" id="IPR029044">
    <property type="entry name" value="Nucleotide-diphossugar_trans"/>
</dbReference>
<evidence type="ECO:0000313" key="1">
    <source>
        <dbReference type="EMBL" id="SEW41252.1"/>
    </source>
</evidence>
<accession>A0A1I0RKA7</accession>
<evidence type="ECO:0000313" key="2">
    <source>
        <dbReference type="Proteomes" id="UP000199437"/>
    </source>
</evidence>
<dbReference type="PANTHER" id="PTHR36529">
    <property type="entry name" value="SLL1095 PROTEIN"/>
    <property type="match status" value="1"/>
</dbReference>
<dbReference type="Pfam" id="PF09837">
    <property type="entry name" value="DUF2064"/>
    <property type="match status" value="1"/>
</dbReference>
<dbReference type="EMBL" id="FOIR01000004">
    <property type="protein sequence ID" value="SEW41252.1"/>
    <property type="molecule type" value="Genomic_DNA"/>
</dbReference>
<dbReference type="SUPFAM" id="SSF53448">
    <property type="entry name" value="Nucleotide-diphospho-sugar transferases"/>
    <property type="match status" value="1"/>
</dbReference>
<protein>
    <recommendedName>
        <fullName evidence="3">DUF2064 domain-containing protein</fullName>
    </recommendedName>
</protein>
<dbReference type="InterPro" id="IPR018641">
    <property type="entry name" value="Trfase_1_rSAM/seldom-assoc"/>
</dbReference>
<keyword evidence="2" id="KW-1185">Reference proteome</keyword>
<dbReference type="Proteomes" id="UP000199437">
    <property type="component" value="Unassembled WGS sequence"/>
</dbReference>
<dbReference type="STRING" id="1267423.SAMN05216290_3714"/>
<reference evidence="2" key="1">
    <citation type="submission" date="2016-10" db="EMBL/GenBank/DDBJ databases">
        <authorList>
            <person name="Varghese N."/>
            <person name="Submissions S."/>
        </authorList>
    </citation>
    <scope>NUCLEOTIDE SEQUENCE [LARGE SCALE GENOMIC DNA]</scope>
    <source>
        <strain evidence="2">CGMCC 1.12402</strain>
    </source>
</reference>
<proteinExistence type="predicted"/>
<gene>
    <name evidence="1" type="ORF">SAMN05216290_3714</name>
</gene>
<dbReference type="PANTHER" id="PTHR36529:SF1">
    <property type="entry name" value="GLYCOSYLTRANSFERASE"/>
    <property type="match status" value="1"/>
</dbReference>
<dbReference type="RefSeq" id="WP_162844617.1">
    <property type="nucleotide sequence ID" value="NZ_FOIR01000004.1"/>
</dbReference>
<sequence>MQSETAILFFSRTLEDEYKAKSFGLSKERFKSVYSGLVSKALRVAEQTGFALHEVYSGSQVGRTFGERLINAILSIESGGFKKVLVIGNDCPELNALHLKQAAQSLGNHPSVVLEDKRGGIALLGIDLTKVDFNDLISIKWSTAAVAQELKSRVKSYSLEWSLRDVNSKRDLLLLRREASKGVRKFVRLLCAAFTYTYQRIFEQTIEVLRACMLAFWKGPPFCLLNRF</sequence>
<dbReference type="Gene3D" id="3.90.550.10">
    <property type="entry name" value="Spore Coat Polysaccharide Biosynthesis Protein SpsA, Chain A"/>
    <property type="match status" value="1"/>
</dbReference>
<organism evidence="1 2">
    <name type="scientific">Roseivirga pacifica</name>
    <dbReference type="NCBI Taxonomy" id="1267423"/>
    <lineage>
        <taxon>Bacteria</taxon>
        <taxon>Pseudomonadati</taxon>
        <taxon>Bacteroidota</taxon>
        <taxon>Cytophagia</taxon>
        <taxon>Cytophagales</taxon>
        <taxon>Roseivirgaceae</taxon>
        <taxon>Roseivirga</taxon>
    </lineage>
</organism>